<dbReference type="SMART" id="SM00710">
    <property type="entry name" value="PbH1"/>
    <property type="match status" value="4"/>
</dbReference>
<feature type="chain" id="PRO_5035894633" evidence="10">
    <location>
        <begin position="24"/>
        <end position="421"/>
    </location>
</feature>
<dbReference type="InterPro" id="IPR000743">
    <property type="entry name" value="Glyco_hydro_28"/>
</dbReference>
<gene>
    <name evidence="11" type="ORF">HKW66_Vig0091030</name>
</gene>
<keyword evidence="5 9" id="KW-0378">Hydrolase</keyword>
<sequence>MDMTERVSVLILYVALVYHVGAAKKVMPVAGPDIYKNKNLDQDKLVPGEKINNVISFGAKANGKFDCTQAFMDAWRATCHSKVQARLLVPVGTFVLSSMFFAGPCSTPEPVTIQVVGTIAATTDLSEYENNEWLLFEDVDGIKIIGGGTFDGVGKNSWKTATNCKEDPDSTCVRNPSSIYFHRIKNGIIQNVKSTNPKGFHIFVTNCANIRLRRLNLTAPEESPNTDGIHISQSIDVEVAKNTIETGDDCIAMLHGSHQVSINNVNCGPGHGISIGSLGKYEEELEVKDIRVNNVSMVGTENGVRIKTWPDRYAGNASNITFSDITMQNVKNPIVIDQEYQCSSKCKVDGSLVKLQDVVFSNIKGTTTSPIAVDLRCSDKFPCESIKLENIGLSLKSKPTGSRCANIKPIYEGLQNPPGCL</sequence>
<dbReference type="InterPro" id="IPR011050">
    <property type="entry name" value="Pectin_lyase_fold/virulence"/>
</dbReference>
<evidence type="ECO:0000256" key="10">
    <source>
        <dbReference type="SAM" id="SignalP"/>
    </source>
</evidence>
<comment type="subcellular location">
    <subcellularLocation>
        <location evidence="1">Secreted</location>
        <location evidence="1">Cell wall</location>
    </subcellularLocation>
</comment>
<feature type="active site" evidence="8">
    <location>
        <position position="271"/>
    </location>
</feature>
<protein>
    <submittedName>
        <fullName evidence="11">Polygalacturonase protein</fullName>
    </submittedName>
</protein>
<keyword evidence="6 9" id="KW-0326">Glycosidase</keyword>
<evidence type="ECO:0000256" key="1">
    <source>
        <dbReference type="ARBA" id="ARBA00004191"/>
    </source>
</evidence>
<dbReference type="InterPro" id="IPR006626">
    <property type="entry name" value="PbH1"/>
</dbReference>
<reference evidence="11 12" key="1">
    <citation type="submission" date="2020-05" db="EMBL/GenBank/DDBJ databases">
        <title>Vigna angularis (adzuki bean) Var. LongXiaoDou No. 4 denovo assembly.</title>
        <authorList>
            <person name="Xiang H."/>
        </authorList>
    </citation>
    <scope>NUCLEOTIDE SEQUENCE [LARGE SCALE GENOMIC DNA]</scope>
    <source>
        <tissue evidence="11">Leaf</tissue>
    </source>
</reference>
<dbReference type="InterPro" id="IPR012334">
    <property type="entry name" value="Pectin_lyas_fold"/>
</dbReference>
<evidence type="ECO:0000256" key="3">
    <source>
        <dbReference type="ARBA" id="ARBA00022512"/>
    </source>
</evidence>
<keyword evidence="3" id="KW-0134">Cell wall</keyword>
<evidence type="ECO:0000256" key="2">
    <source>
        <dbReference type="ARBA" id="ARBA00008834"/>
    </source>
</evidence>
<dbReference type="GO" id="GO:0005975">
    <property type="term" value="P:carbohydrate metabolic process"/>
    <property type="evidence" value="ECO:0007669"/>
    <property type="project" value="InterPro"/>
</dbReference>
<name>A0A8T0KFK2_PHAAN</name>
<keyword evidence="7" id="KW-0961">Cell wall biogenesis/degradation</keyword>
<dbReference type="PANTHER" id="PTHR31375">
    <property type="match status" value="1"/>
</dbReference>
<keyword evidence="10" id="KW-0732">Signal</keyword>
<accession>A0A8T0KFK2</accession>
<proteinExistence type="inferred from homology"/>
<comment type="caution">
    <text evidence="11">The sequence shown here is derived from an EMBL/GenBank/DDBJ whole genome shotgun (WGS) entry which is preliminary data.</text>
</comment>
<evidence type="ECO:0000256" key="5">
    <source>
        <dbReference type="ARBA" id="ARBA00022801"/>
    </source>
</evidence>
<dbReference type="Gene3D" id="2.160.20.10">
    <property type="entry name" value="Single-stranded right-handed beta-helix, Pectin lyase-like"/>
    <property type="match status" value="1"/>
</dbReference>
<feature type="signal peptide" evidence="10">
    <location>
        <begin position="1"/>
        <end position="23"/>
    </location>
</feature>
<evidence type="ECO:0000256" key="6">
    <source>
        <dbReference type="ARBA" id="ARBA00023295"/>
    </source>
</evidence>
<dbReference type="GO" id="GO:0071555">
    <property type="term" value="P:cell wall organization"/>
    <property type="evidence" value="ECO:0007669"/>
    <property type="project" value="UniProtKB-KW"/>
</dbReference>
<evidence type="ECO:0000256" key="7">
    <source>
        <dbReference type="ARBA" id="ARBA00023316"/>
    </source>
</evidence>
<dbReference type="AlphaFoldDB" id="A0A8T0KFK2"/>
<organism evidence="11 12">
    <name type="scientific">Phaseolus angularis</name>
    <name type="common">Azuki bean</name>
    <name type="synonym">Vigna angularis</name>
    <dbReference type="NCBI Taxonomy" id="3914"/>
    <lineage>
        <taxon>Eukaryota</taxon>
        <taxon>Viridiplantae</taxon>
        <taxon>Streptophyta</taxon>
        <taxon>Embryophyta</taxon>
        <taxon>Tracheophyta</taxon>
        <taxon>Spermatophyta</taxon>
        <taxon>Magnoliopsida</taxon>
        <taxon>eudicotyledons</taxon>
        <taxon>Gunneridae</taxon>
        <taxon>Pentapetalae</taxon>
        <taxon>rosids</taxon>
        <taxon>fabids</taxon>
        <taxon>Fabales</taxon>
        <taxon>Fabaceae</taxon>
        <taxon>Papilionoideae</taxon>
        <taxon>50 kb inversion clade</taxon>
        <taxon>NPAAA clade</taxon>
        <taxon>indigoferoid/millettioid clade</taxon>
        <taxon>Phaseoleae</taxon>
        <taxon>Vigna</taxon>
    </lineage>
</organism>
<dbReference type="GO" id="GO:0004650">
    <property type="term" value="F:polygalacturonase activity"/>
    <property type="evidence" value="ECO:0007669"/>
    <property type="project" value="InterPro"/>
</dbReference>
<evidence type="ECO:0000256" key="4">
    <source>
        <dbReference type="ARBA" id="ARBA00022525"/>
    </source>
</evidence>
<comment type="similarity">
    <text evidence="2 9">Belongs to the glycosyl hydrolase 28 family.</text>
</comment>
<evidence type="ECO:0000256" key="9">
    <source>
        <dbReference type="RuleBase" id="RU361169"/>
    </source>
</evidence>
<keyword evidence="4" id="KW-0964">Secreted</keyword>
<evidence type="ECO:0000313" key="12">
    <source>
        <dbReference type="Proteomes" id="UP000743370"/>
    </source>
</evidence>
<dbReference type="EMBL" id="JABFOF010000004">
    <property type="protein sequence ID" value="KAG2398416.1"/>
    <property type="molecule type" value="Genomic_DNA"/>
</dbReference>
<dbReference type="Pfam" id="PF00295">
    <property type="entry name" value="Glyco_hydro_28"/>
    <property type="match status" value="1"/>
</dbReference>
<dbReference type="FunFam" id="2.160.20.10:FF:000004">
    <property type="entry name" value="Pectin lyase-like superfamily protein"/>
    <property type="match status" value="1"/>
</dbReference>
<evidence type="ECO:0000256" key="8">
    <source>
        <dbReference type="PROSITE-ProRule" id="PRU10052"/>
    </source>
</evidence>
<dbReference type="SUPFAM" id="SSF51126">
    <property type="entry name" value="Pectin lyase-like"/>
    <property type="match status" value="1"/>
</dbReference>
<dbReference type="Proteomes" id="UP000743370">
    <property type="component" value="Unassembled WGS sequence"/>
</dbReference>
<dbReference type="PROSITE" id="PS00502">
    <property type="entry name" value="POLYGALACTURONASE"/>
    <property type="match status" value="1"/>
</dbReference>
<evidence type="ECO:0000313" key="11">
    <source>
        <dbReference type="EMBL" id="KAG2398416.1"/>
    </source>
</evidence>